<accession>A0AAW0NTI4</accession>
<organism evidence="1 2">
    <name type="scientific">Mugilogobius chulae</name>
    <name type="common">yellowstripe goby</name>
    <dbReference type="NCBI Taxonomy" id="88201"/>
    <lineage>
        <taxon>Eukaryota</taxon>
        <taxon>Metazoa</taxon>
        <taxon>Chordata</taxon>
        <taxon>Craniata</taxon>
        <taxon>Vertebrata</taxon>
        <taxon>Euteleostomi</taxon>
        <taxon>Actinopterygii</taxon>
        <taxon>Neopterygii</taxon>
        <taxon>Teleostei</taxon>
        <taxon>Neoteleostei</taxon>
        <taxon>Acanthomorphata</taxon>
        <taxon>Gobiaria</taxon>
        <taxon>Gobiiformes</taxon>
        <taxon>Gobioidei</taxon>
        <taxon>Gobiidae</taxon>
        <taxon>Gobionellinae</taxon>
        <taxon>Mugilogobius</taxon>
    </lineage>
</organism>
<keyword evidence="2" id="KW-1185">Reference proteome</keyword>
<gene>
    <name evidence="1" type="ORF">WMY93_014090</name>
</gene>
<evidence type="ECO:0000313" key="1">
    <source>
        <dbReference type="EMBL" id="KAK7909406.1"/>
    </source>
</evidence>
<dbReference type="EMBL" id="JBBPFD010000010">
    <property type="protein sequence ID" value="KAK7909406.1"/>
    <property type="molecule type" value="Genomic_DNA"/>
</dbReference>
<comment type="caution">
    <text evidence="1">The sequence shown here is derived from an EMBL/GenBank/DDBJ whole genome shotgun (WGS) entry which is preliminary data.</text>
</comment>
<dbReference type="AlphaFoldDB" id="A0AAW0NTI4"/>
<evidence type="ECO:0000313" key="2">
    <source>
        <dbReference type="Proteomes" id="UP001460270"/>
    </source>
</evidence>
<proteinExistence type="predicted"/>
<sequence>MVLMSARLEAAGTSSPGTEAGRKPRKAWWAASEAAETLHEDPAAFSLPGEHAVSPGEGGRSVVSDPISAGGQVLLCLLSGGIVAHRQRYGFHYPVTGLCCLSLGQNERAHRQIQRRLLLY</sequence>
<reference evidence="2" key="1">
    <citation type="submission" date="2024-04" db="EMBL/GenBank/DDBJ databases">
        <title>Salinicola lusitanus LLJ914,a marine bacterium isolated from the Okinawa Trough.</title>
        <authorList>
            <person name="Li J."/>
        </authorList>
    </citation>
    <scope>NUCLEOTIDE SEQUENCE [LARGE SCALE GENOMIC DNA]</scope>
</reference>
<dbReference type="Proteomes" id="UP001460270">
    <property type="component" value="Unassembled WGS sequence"/>
</dbReference>
<name>A0AAW0NTI4_9GOBI</name>
<protein>
    <submittedName>
        <fullName evidence="1">Uncharacterized protein</fullName>
    </submittedName>
</protein>